<sequence length="154" mass="18253">MLMLPDLHILLRVCRVVPYKRLNIKHLYTKYLGIAPLIPYQIPSYQMSPYQKPTYPVHNIKTVTQKHIHKNLFIVKKRPIKIYTLLTEPIDQFYERLRLVGHIAPISEIRINTRARWIEPSKVCAYHSGMKGHTIEECRDLKDKIQQLIDTKII</sequence>
<dbReference type="EMBL" id="JAIVGD010000019">
    <property type="protein sequence ID" value="KAH0748357.1"/>
    <property type="molecule type" value="Genomic_DNA"/>
</dbReference>
<evidence type="ECO:0000313" key="1">
    <source>
        <dbReference type="EMBL" id="KAH0748357.1"/>
    </source>
</evidence>
<organism evidence="1 2">
    <name type="scientific">Solanum tuberosum</name>
    <name type="common">Potato</name>
    <dbReference type="NCBI Taxonomy" id="4113"/>
    <lineage>
        <taxon>Eukaryota</taxon>
        <taxon>Viridiplantae</taxon>
        <taxon>Streptophyta</taxon>
        <taxon>Embryophyta</taxon>
        <taxon>Tracheophyta</taxon>
        <taxon>Spermatophyta</taxon>
        <taxon>Magnoliopsida</taxon>
        <taxon>eudicotyledons</taxon>
        <taxon>Gunneridae</taxon>
        <taxon>Pentapetalae</taxon>
        <taxon>asterids</taxon>
        <taxon>lamiids</taxon>
        <taxon>Solanales</taxon>
        <taxon>Solanaceae</taxon>
        <taxon>Solanoideae</taxon>
        <taxon>Solaneae</taxon>
        <taxon>Solanum</taxon>
    </lineage>
</organism>
<keyword evidence="2" id="KW-1185">Reference proteome</keyword>
<name>A0ABQ7UHA7_SOLTU</name>
<protein>
    <submittedName>
        <fullName evidence="1">Uncharacterized protein</fullName>
    </submittedName>
</protein>
<proteinExistence type="predicted"/>
<reference evidence="1 2" key="1">
    <citation type="journal article" date="2021" name="bioRxiv">
        <title>Chromosome-scale and haplotype-resolved genome assembly of a tetraploid potato cultivar.</title>
        <authorList>
            <person name="Sun H."/>
            <person name="Jiao W.-B."/>
            <person name="Krause K."/>
            <person name="Campoy J.A."/>
            <person name="Goel M."/>
            <person name="Folz-Donahue K."/>
            <person name="Kukat C."/>
            <person name="Huettel B."/>
            <person name="Schneeberger K."/>
        </authorList>
    </citation>
    <scope>NUCLEOTIDE SEQUENCE [LARGE SCALE GENOMIC DNA]</scope>
    <source>
        <strain evidence="1">SolTubOtavaFocal</strain>
        <tissue evidence="1">Leaves</tissue>
    </source>
</reference>
<gene>
    <name evidence="1" type="ORF">KY290_027589</name>
</gene>
<dbReference type="Proteomes" id="UP000826656">
    <property type="component" value="Unassembled WGS sequence"/>
</dbReference>
<evidence type="ECO:0000313" key="2">
    <source>
        <dbReference type="Proteomes" id="UP000826656"/>
    </source>
</evidence>
<accession>A0ABQ7UHA7</accession>
<comment type="caution">
    <text evidence="1">The sequence shown here is derived from an EMBL/GenBank/DDBJ whole genome shotgun (WGS) entry which is preliminary data.</text>
</comment>